<dbReference type="Proteomes" id="UP000695007">
    <property type="component" value="Unplaced"/>
</dbReference>
<gene>
    <name evidence="3" type="primary">LOC105359811</name>
</gene>
<dbReference type="SMART" id="SM00028">
    <property type="entry name" value="TPR"/>
    <property type="match status" value="3"/>
</dbReference>
<protein>
    <submittedName>
        <fullName evidence="3">Tetratricopeptide repeat protein 12-like</fullName>
    </submittedName>
</protein>
<feature type="repeat" description="TPR" evidence="1">
    <location>
        <begin position="123"/>
        <end position="156"/>
    </location>
</feature>
<proteinExistence type="predicted"/>
<sequence length="252" mass="29254">MDNNMKDVCLSNLSANGNVTEEEFQNFMYRVTEVDKIVKQLASSDVKEQQYGMLLADEILKKKDTSEISENVELKIKSNRTIISKYPLEDLDPKQMSQDAFKLSVERDANKRAEDRKIRNELSETYKHIGNTAFKQNNFEKAITYFSKALEQRKDTAVLWNNRALSYMKFGLYEKALYDCEWALKVNENNIKALLNSARCHKLLGNYEKCKEFIALARTRNPKFQSYISEFEENLHSEELVELGPTANSQTD</sequence>
<evidence type="ECO:0000313" key="2">
    <source>
        <dbReference type="Proteomes" id="UP000695007"/>
    </source>
</evidence>
<evidence type="ECO:0000256" key="1">
    <source>
        <dbReference type="PROSITE-ProRule" id="PRU00339"/>
    </source>
</evidence>
<dbReference type="Pfam" id="PF13181">
    <property type="entry name" value="TPR_8"/>
    <property type="match status" value="1"/>
</dbReference>
<evidence type="ECO:0000313" key="3">
    <source>
        <dbReference type="RefSeq" id="XP_011494817.1"/>
    </source>
</evidence>
<dbReference type="GO" id="GO:0005813">
    <property type="term" value="C:centrosome"/>
    <property type="evidence" value="ECO:0007669"/>
    <property type="project" value="TreeGrafter"/>
</dbReference>
<feature type="repeat" description="TPR" evidence="1">
    <location>
        <begin position="157"/>
        <end position="190"/>
    </location>
</feature>
<dbReference type="GO" id="GO:0005737">
    <property type="term" value="C:cytoplasm"/>
    <property type="evidence" value="ECO:0007669"/>
    <property type="project" value="TreeGrafter"/>
</dbReference>
<dbReference type="PANTHER" id="PTHR46540">
    <property type="entry name" value="TETRATRICOPEPTIDE REPEAT PROTEIN 12"/>
    <property type="match status" value="1"/>
</dbReference>
<dbReference type="InterPro" id="IPR043195">
    <property type="entry name" value="TTC12"/>
</dbReference>
<dbReference type="InterPro" id="IPR011990">
    <property type="entry name" value="TPR-like_helical_dom_sf"/>
</dbReference>
<dbReference type="PANTHER" id="PTHR46540:SF1">
    <property type="entry name" value="TETRATRICOPEPTIDE REPEAT PROTEIN 12"/>
    <property type="match status" value="1"/>
</dbReference>
<dbReference type="InterPro" id="IPR019734">
    <property type="entry name" value="TPR_rpt"/>
</dbReference>
<dbReference type="GeneID" id="105359811"/>
<dbReference type="RefSeq" id="XP_011494817.1">
    <property type="nucleotide sequence ID" value="XM_011496515.1"/>
</dbReference>
<organism evidence="2 3">
    <name type="scientific">Ceratosolen solmsi marchali</name>
    <dbReference type="NCBI Taxonomy" id="326594"/>
    <lineage>
        <taxon>Eukaryota</taxon>
        <taxon>Metazoa</taxon>
        <taxon>Ecdysozoa</taxon>
        <taxon>Arthropoda</taxon>
        <taxon>Hexapoda</taxon>
        <taxon>Insecta</taxon>
        <taxon>Pterygota</taxon>
        <taxon>Neoptera</taxon>
        <taxon>Endopterygota</taxon>
        <taxon>Hymenoptera</taxon>
        <taxon>Apocrita</taxon>
        <taxon>Proctotrupomorpha</taxon>
        <taxon>Chalcidoidea</taxon>
        <taxon>Agaonidae</taxon>
        <taxon>Agaoninae</taxon>
        <taxon>Ceratosolen</taxon>
    </lineage>
</organism>
<reference evidence="3" key="1">
    <citation type="submission" date="2025-08" db="UniProtKB">
        <authorList>
            <consortium name="RefSeq"/>
        </authorList>
    </citation>
    <scope>IDENTIFICATION</scope>
</reference>
<dbReference type="GO" id="GO:0070286">
    <property type="term" value="P:axonemal dynein complex assembly"/>
    <property type="evidence" value="ECO:0007669"/>
    <property type="project" value="TreeGrafter"/>
</dbReference>
<keyword evidence="1" id="KW-0802">TPR repeat</keyword>
<keyword evidence="2" id="KW-1185">Reference proteome</keyword>
<accession>A0AAJ6VLA3</accession>
<dbReference type="SUPFAM" id="SSF48452">
    <property type="entry name" value="TPR-like"/>
    <property type="match status" value="1"/>
</dbReference>
<dbReference type="GO" id="GO:0007288">
    <property type="term" value="P:sperm axoneme assembly"/>
    <property type="evidence" value="ECO:0007669"/>
    <property type="project" value="TreeGrafter"/>
</dbReference>
<dbReference type="AlphaFoldDB" id="A0AAJ6VLA3"/>
<name>A0AAJ6VLA3_9HYME</name>
<dbReference type="PROSITE" id="PS50005">
    <property type="entry name" value="TPR"/>
    <property type="match status" value="2"/>
</dbReference>
<dbReference type="KEGG" id="csol:105359811"/>
<dbReference type="Gene3D" id="1.25.40.10">
    <property type="entry name" value="Tetratricopeptide repeat domain"/>
    <property type="match status" value="1"/>
</dbReference>
<dbReference type="Pfam" id="PF00515">
    <property type="entry name" value="TPR_1"/>
    <property type="match status" value="2"/>
</dbReference>